<protein>
    <submittedName>
        <fullName evidence="1">Uncharacterized protein</fullName>
    </submittedName>
</protein>
<dbReference type="EMBL" id="ML978169">
    <property type="protein sequence ID" value="KAF2032976.1"/>
    <property type="molecule type" value="Genomic_DNA"/>
</dbReference>
<dbReference type="Proteomes" id="UP000799777">
    <property type="component" value="Unassembled WGS sequence"/>
</dbReference>
<sequence>MAPPFLSRPRASLKISLCRFASALPSHANRNNNFNYFFEQLNTTQNGSCLACPHCEVNVESSRPIGAFLLDDFTTGDPQEELPEGINVEDHALDEEFQHGFAGCTSLLGTCRQIYHEAATVLYGTNEHLFSHVLDQEYRGCYDQTNAALNRLRSIGSQSSMISTVVIDADARCPETCHLALPNCSLNALQYFASYGQIIYAEHGPASESIAASTRPSDARSPRFDILDEGKIVAFKPPPHSMVDKLPREVHEAVLDHACNSGSSVTFELDNKVANGLWLNFLAKDRWSCDAAIVRHDRKPQLTKYSLKMAAYTSKTNFDCFRSLDAWAENESFRKLVLPGNNALRHLPTIVLEFNLDRFIPFSDMRIEISCMLHVFEAIQDDAQLVFRQSDSAHAEGEYKSRGTCEKTTDWGGFERSTFILLSTVILKDPTLAASPLPSLWINGHGQLFHAVCPSSNETTPSSTIVYTHAALEEQEVKEEGARLAREIRTNTSVTSSLPGHLQGGSWFSLQAPPSRAASDRPAVVWASFRNKHWRN</sequence>
<dbReference type="AlphaFoldDB" id="A0A9P4HH72"/>
<proteinExistence type="predicted"/>
<evidence type="ECO:0000313" key="2">
    <source>
        <dbReference type="Proteomes" id="UP000799777"/>
    </source>
</evidence>
<gene>
    <name evidence="1" type="ORF">EK21DRAFT_86706</name>
</gene>
<keyword evidence="2" id="KW-1185">Reference proteome</keyword>
<name>A0A9P4HH72_9PLEO</name>
<evidence type="ECO:0000313" key="1">
    <source>
        <dbReference type="EMBL" id="KAF2032976.1"/>
    </source>
</evidence>
<reference evidence="1" key="1">
    <citation type="journal article" date="2020" name="Stud. Mycol.">
        <title>101 Dothideomycetes genomes: a test case for predicting lifestyles and emergence of pathogens.</title>
        <authorList>
            <person name="Haridas S."/>
            <person name="Albert R."/>
            <person name="Binder M."/>
            <person name="Bloem J."/>
            <person name="Labutti K."/>
            <person name="Salamov A."/>
            <person name="Andreopoulos B."/>
            <person name="Baker S."/>
            <person name="Barry K."/>
            <person name="Bills G."/>
            <person name="Bluhm B."/>
            <person name="Cannon C."/>
            <person name="Castanera R."/>
            <person name="Culley D."/>
            <person name="Daum C."/>
            <person name="Ezra D."/>
            <person name="Gonzalez J."/>
            <person name="Henrissat B."/>
            <person name="Kuo A."/>
            <person name="Liang C."/>
            <person name="Lipzen A."/>
            <person name="Lutzoni F."/>
            <person name="Magnuson J."/>
            <person name="Mondo S."/>
            <person name="Nolan M."/>
            <person name="Ohm R."/>
            <person name="Pangilinan J."/>
            <person name="Park H.-J."/>
            <person name="Ramirez L."/>
            <person name="Alfaro M."/>
            <person name="Sun H."/>
            <person name="Tritt A."/>
            <person name="Yoshinaga Y."/>
            <person name="Zwiers L.-H."/>
            <person name="Turgeon B."/>
            <person name="Goodwin S."/>
            <person name="Spatafora J."/>
            <person name="Crous P."/>
            <person name="Grigoriev I."/>
        </authorList>
    </citation>
    <scope>NUCLEOTIDE SEQUENCE</scope>
    <source>
        <strain evidence="1">CBS 110217</strain>
    </source>
</reference>
<comment type="caution">
    <text evidence="1">The sequence shown here is derived from an EMBL/GenBank/DDBJ whole genome shotgun (WGS) entry which is preliminary data.</text>
</comment>
<accession>A0A9P4HH72</accession>
<organism evidence="1 2">
    <name type="scientific">Setomelanomma holmii</name>
    <dbReference type="NCBI Taxonomy" id="210430"/>
    <lineage>
        <taxon>Eukaryota</taxon>
        <taxon>Fungi</taxon>
        <taxon>Dikarya</taxon>
        <taxon>Ascomycota</taxon>
        <taxon>Pezizomycotina</taxon>
        <taxon>Dothideomycetes</taxon>
        <taxon>Pleosporomycetidae</taxon>
        <taxon>Pleosporales</taxon>
        <taxon>Pleosporineae</taxon>
        <taxon>Phaeosphaeriaceae</taxon>
        <taxon>Setomelanomma</taxon>
    </lineage>
</organism>
<dbReference type="OrthoDB" id="3756636at2759"/>